<dbReference type="InterPro" id="IPR051063">
    <property type="entry name" value="PDI"/>
</dbReference>
<dbReference type="PROSITE" id="PS51352">
    <property type="entry name" value="THIOREDOXIN_2"/>
    <property type="match status" value="2"/>
</dbReference>
<dbReference type="RefSeq" id="XP_004340793.1">
    <property type="nucleotide sequence ID" value="XM_004340745.1"/>
</dbReference>
<dbReference type="InterPro" id="IPR036356">
    <property type="entry name" value="ERp29_C_sf"/>
</dbReference>
<evidence type="ECO:0000256" key="9">
    <source>
        <dbReference type="RuleBase" id="RU004208"/>
    </source>
</evidence>
<dbReference type="Gene3D" id="3.40.30.10">
    <property type="entry name" value="Glutaredoxin"/>
    <property type="match status" value="2"/>
</dbReference>
<dbReference type="NCBIfam" id="TIGR01126">
    <property type="entry name" value="pdi_dom"/>
    <property type="match status" value="2"/>
</dbReference>
<keyword evidence="4 10" id="KW-0732">Signal</keyword>
<keyword evidence="5" id="KW-0677">Repeat</keyword>
<dbReference type="GO" id="GO:0005783">
    <property type="term" value="C:endoplasmic reticulum"/>
    <property type="evidence" value="ECO:0007669"/>
    <property type="project" value="InterPro"/>
</dbReference>
<dbReference type="OrthoDB" id="10264505at2759"/>
<dbReference type="STRING" id="1257118.L8H2W3"/>
<feature type="domain" description="Thioredoxin" evidence="11">
    <location>
        <begin position="9"/>
        <end position="131"/>
    </location>
</feature>
<dbReference type="GeneID" id="14919566"/>
<evidence type="ECO:0000256" key="6">
    <source>
        <dbReference type="ARBA" id="ARBA00023157"/>
    </source>
</evidence>
<feature type="chain" id="PRO_5003990347" description="protein disulfide-isomerase" evidence="10">
    <location>
        <begin position="21"/>
        <end position="358"/>
    </location>
</feature>
<dbReference type="EMBL" id="KB007946">
    <property type="protein sequence ID" value="ELR18741.1"/>
    <property type="molecule type" value="Genomic_DNA"/>
</dbReference>
<dbReference type="EC" id="5.3.4.1" evidence="3"/>
<comment type="similarity">
    <text evidence="2 9">Belongs to the protein disulfide isomerase family.</text>
</comment>
<dbReference type="PANTHER" id="PTHR45672">
    <property type="entry name" value="PROTEIN DISULFIDE-ISOMERASE C17H9.14C-RELATED"/>
    <property type="match status" value="1"/>
</dbReference>
<dbReference type="Proteomes" id="UP000011083">
    <property type="component" value="Unassembled WGS sequence"/>
</dbReference>
<dbReference type="GO" id="GO:0003756">
    <property type="term" value="F:protein disulfide isomerase activity"/>
    <property type="evidence" value="ECO:0007669"/>
    <property type="project" value="UniProtKB-EC"/>
</dbReference>
<dbReference type="AlphaFoldDB" id="L8H2W3"/>
<sequence>MARLLLPFLLLSALLACASASNVVDLTPENFDKVLDGSKPAFVEFYAPWCGHCKNLIPVYEVFADAFAHAKDKVVIAKVDADAHSALGSRFDVKGFPTLKFFPSGNPEESQKYEGGRSEDDLISFIEKNTGVKAKRAPAPPSYVTVLSESNFKSEIVESDTDALVEFYAPWCGHCKKLTPEYEKVAAAYKNEAGVKVAKVDCDANSALCQQYGVSGYPTLKWFPKGEKASPVDYDGGRDLASFVKFINEKAGTERLANGHPGPNAGRVADLDVVVKAYADAEDKAALLEKAKEVATGLAGDAAKHAKIYIRALELLKTKPEYLTTETERLTRMIESGSLSAAKVDEFVARLNILAAFH</sequence>
<proteinExistence type="inferred from homology"/>
<dbReference type="InterPro" id="IPR036249">
    <property type="entry name" value="Thioredoxin-like_sf"/>
</dbReference>
<dbReference type="PANTHER" id="PTHR45672:SF11">
    <property type="entry name" value="PROTEIN DISULFIDE-ISOMERASE C17H9.14C"/>
    <property type="match status" value="1"/>
</dbReference>
<keyword evidence="13" id="KW-1185">Reference proteome</keyword>
<feature type="signal peptide" evidence="10">
    <location>
        <begin position="1"/>
        <end position="20"/>
    </location>
</feature>
<evidence type="ECO:0000256" key="3">
    <source>
        <dbReference type="ARBA" id="ARBA00012723"/>
    </source>
</evidence>
<dbReference type="OMA" id="FINEHAG"/>
<dbReference type="PROSITE" id="PS00194">
    <property type="entry name" value="THIOREDOXIN_1"/>
    <property type="match status" value="2"/>
</dbReference>
<dbReference type="SUPFAM" id="SSF52833">
    <property type="entry name" value="Thioredoxin-like"/>
    <property type="match status" value="2"/>
</dbReference>
<dbReference type="InterPro" id="IPR013766">
    <property type="entry name" value="Thioredoxin_domain"/>
</dbReference>
<evidence type="ECO:0000259" key="11">
    <source>
        <dbReference type="PROSITE" id="PS51352"/>
    </source>
</evidence>
<protein>
    <recommendedName>
        <fullName evidence="3">protein disulfide-isomerase</fullName>
        <ecNumber evidence="3">5.3.4.1</ecNumber>
    </recommendedName>
</protein>
<evidence type="ECO:0000313" key="12">
    <source>
        <dbReference type="EMBL" id="ELR18741.1"/>
    </source>
</evidence>
<accession>L8H2W3</accession>
<name>L8H2W3_ACACF</name>
<evidence type="ECO:0000256" key="5">
    <source>
        <dbReference type="ARBA" id="ARBA00022737"/>
    </source>
</evidence>
<feature type="domain" description="Thioredoxin" evidence="11">
    <location>
        <begin position="133"/>
        <end position="252"/>
    </location>
</feature>
<dbReference type="InterPro" id="IPR017937">
    <property type="entry name" value="Thioredoxin_CS"/>
</dbReference>
<dbReference type="Pfam" id="PF00085">
    <property type="entry name" value="Thioredoxin"/>
    <property type="match status" value="2"/>
</dbReference>
<keyword evidence="6" id="KW-1015">Disulfide bond</keyword>
<dbReference type="GO" id="GO:0006457">
    <property type="term" value="P:protein folding"/>
    <property type="evidence" value="ECO:0007669"/>
    <property type="project" value="TreeGrafter"/>
</dbReference>
<dbReference type="KEGG" id="acan:ACA1_040460"/>
<dbReference type="InterPro" id="IPR005788">
    <property type="entry name" value="PDI_thioredoxin-like_dom"/>
</dbReference>
<keyword evidence="7 12" id="KW-0413">Isomerase</keyword>
<dbReference type="PROSITE" id="PS51257">
    <property type="entry name" value="PROKAR_LIPOPROTEIN"/>
    <property type="match status" value="1"/>
</dbReference>
<evidence type="ECO:0000313" key="13">
    <source>
        <dbReference type="Proteomes" id="UP000011083"/>
    </source>
</evidence>
<gene>
    <name evidence="12" type="ORF">ACA1_040460</name>
</gene>
<dbReference type="CDD" id="cd00238">
    <property type="entry name" value="ERp29c"/>
    <property type="match status" value="1"/>
</dbReference>
<dbReference type="Pfam" id="PF07749">
    <property type="entry name" value="ERp29"/>
    <property type="match status" value="1"/>
</dbReference>
<dbReference type="PRINTS" id="PR00421">
    <property type="entry name" value="THIOREDOXIN"/>
</dbReference>
<evidence type="ECO:0000256" key="8">
    <source>
        <dbReference type="ARBA" id="ARBA00023284"/>
    </source>
</evidence>
<dbReference type="FunFam" id="3.40.30.10:FF:000032">
    <property type="entry name" value="Protein disulfide-isomerase A6 homolog"/>
    <property type="match status" value="2"/>
</dbReference>
<evidence type="ECO:0000256" key="2">
    <source>
        <dbReference type="ARBA" id="ARBA00006347"/>
    </source>
</evidence>
<comment type="catalytic activity">
    <reaction evidence="1">
        <text>Catalyzes the rearrangement of -S-S- bonds in proteins.</text>
        <dbReference type="EC" id="5.3.4.1"/>
    </reaction>
</comment>
<evidence type="ECO:0000256" key="10">
    <source>
        <dbReference type="SAM" id="SignalP"/>
    </source>
</evidence>
<dbReference type="CDD" id="cd02998">
    <property type="entry name" value="PDI_a_ERp38"/>
    <property type="match status" value="2"/>
</dbReference>
<dbReference type="VEuPathDB" id="AmoebaDB:ACA1_040460"/>
<organism evidence="12 13">
    <name type="scientific">Acanthamoeba castellanii (strain ATCC 30010 / Neff)</name>
    <dbReference type="NCBI Taxonomy" id="1257118"/>
    <lineage>
        <taxon>Eukaryota</taxon>
        <taxon>Amoebozoa</taxon>
        <taxon>Discosea</taxon>
        <taxon>Longamoebia</taxon>
        <taxon>Centramoebida</taxon>
        <taxon>Acanthamoebidae</taxon>
        <taxon>Acanthamoeba</taxon>
    </lineage>
</organism>
<evidence type="ECO:0000256" key="1">
    <source>
        <dbReference type="ARBA" id="ARBA00001182"/>
    </source>
</evidence>
<dbReference type="SUPFAM" id="SSF47933">
    <property type="entry name" value="ERP29 C domain-like"/>
    <property type="match status" value="1"/>
</dbReference>
<keyword evidence="8" id="KW-0676">Redox-active center</keyword>
<evidence type="ECO:0000256" key="4">
    <source>
        <dbReference type="ARBA" id="ARBA00022729"/>
    </source>
</evidence>
<reference evidence="12 13" key="1">
    <citation type="journal article" date="2013" name="Genome Biol.">
        <title>Genome of Acanthamoeba castellanii highlights extensive lateral gene transfer and early evolution of tyrosine kinase signaling.</title>
        <authorList>
            <person name="Clarke M."/>
            <person name="Lohan A.J."/>
            <person name="Liu B."/>
            <person name="Lagkouvardos I."/>
            <person name="Roy S."/>
            <person name="Zafar N."/>
            <person name="Bertelli C."/>
            <person name="Schilde C."/>
            <person name="Kianianmomeni A."/>
            <person name="Burglin T.R."/>
            <person name="Frech C."/>
            <person name="Turcotte B."/>
            <person name="Kopec K.O."/>
            <person name="Synnott J.M."/>
            <person name="Choo C."/>
            <person name="Paponov I."/>
            <person name="Finkler A."/>
            <person name="Soon Heng Tan C."/>
            <person name="Hutchins A.P."/>
            <person name="Weinmeier T."/>
            <person name="Rattei T."/>
            <person name="Chu J.S."/>
            <person name="Gimenez G."/>
            <person name="Irimia M."/>
            <person name="Rigden D.J."/>
            <person name="Fitzpatrick D.A."/>
            <person name="Lorenzo-Morales J."/>
            <person name="Bateman A."/>
            <person name="Chiu C.H."/>
            <person name="Tang P."/>
            <person name="Hegemann P."/>
            <person name="Fromm H."/>
            <person name="Raoult D."/>
            <person name="Greub G."/>
            <person name="Miranda-Saavedra D."/>
            <person name="Chen N."/>
            <person name="Nash P."/>
            <person name="Ginger M.L."/>
            <person name="Horn M."/>
            <person name="Schaap P."/>
            <person name="Caler L."/>
            <person name="Loftus B."/>
        </authorList>
    </citation>
    <scope>NUCLEOTIDE SEQUENCE [LARGE SCALE GENOMIC DNA]</scope>
    <source>
        <strain evidence="12 13">Neff</strain>
    </source>
</reference>
<evidence type="ECO:0000256" key="7">
    <source>
        <dbReference type="ARBA" id="ARBA00023235"/>
    </source>
</evidence>
<dbReference type="Gene3D" id="1.20.1150.12">
    <property type="entry name" value="Endoplasmic reticulum resident protein 29, C-terminal domain"/>
    <property type="match status" value="1"/>
</dbReference>
<dbReference type="InterPro" id="IPR011679">
    <property type="entry name" value="ERp29_C"/>
</dbReference>